<evidence type="ECO:0000259" key="2">
    <source>
        <dbReference type="Pfam" id="PF04784"/>
    </source>
</evidence>
<name>A0A399RYB7_9BACT</name>
<feature type="signal peptide" evidence="1">
    <location>
        <begin position="1"/>
        <end position="24"/>
    </location>
</feature>
<dbReference type="Proteomes" id="UP000266005">
    <property type="component" value="Unassembled WGS sequence"/>
</dbReference>
<accession>A0A399RYB7</accession>
<keyword evidence="1" id="KW-0732">Signal</keyword>
<dbReference type="Pfam" id="PF04784">
    <property type="entry name" value="DUF547"/>
    <property type="match status" value="1"/>
</dbReference>
<dbReference type="InterPro" id="IPR006869">
    <property type="entry name" value="DUF547"/>
</dbReference>
<reference evidence="4" key="1">
    <citation type="submission" date="2018-08" db="EMBL/GenBank/DDBJ databases">
        <title>Mucilaginibacter sp. MYSH2.</title>
        <authorList>
            <person name="Seo T."/>
        </authorList>
    </citation>
    <scope>NUCLEOTIDE SEQUENCE [LARGE SCALE GENOMIC DNA]</scope>
    <source>
        <strain evidence="4">KIRAN</strain>
    </source>
</reference>
<gene>
    <name evidence="3" type="ORF">D1627_15875</name>
</gene>
<proteinExistence type="predicted"/>
<feature type="domain" description="DUF547" evidence="2">
    <location>
        <begin position="70"/>
        <end position="174"/>
    </location>
</feature>
<sequence>MKNKILCLALVAIILALPAIHATAAPDFYTTYTALLQRHVHQGEVNYTTLQKDRTLLRQLVNQVAGYNLKEASVAEKKAFYLNAYNLLVLDQVLAHYPLKSVMDVEGFFDRTQYKVAGEQLTLNELEKQKLLQPYKDARVHFALVCAAKSCPPLRSQAFMPQSVEQQLQDQAKRALNNPEFVKIQVNGKQVQISEIFKWYKDDFLNEAESITAYINKFRSTPLPAKYSLSYYTYNWQLNNAD</sequence>
<dbReference type="PANTHER" id="PTHR46361:SF3">
    <property type="entry name" value="ELECTRON CARRIER_ PROTEIN DISULFIDE OXIDOREDUCTASE"/>
    <property type="match status" value="1"/>
</dbReference>
<dbReference type="EMBL" id="QWGE01000005">
    <property type="protein sequence ID" value="RIJ34395.1"/>
    <property type="molecule type" value="Genomic_DNA"/>
</dbReference>
<evidence type="ECO:0000256" key="1">
    <source>
        <dbReference type="SAM" id="SignalP"/>
    </source>
</evidence>
<dbReference type="OrthoDB" id="526867at2"/>
<comment type="caution">
    <text evidence="3">The sequence shown here is derived from an EMBL/GenBank/DDBJ whole genome shotgun (WGS) entry which is preliminary data.</text>
</comment>
<dbReference type="RefSeq" id="WP_119433255.1">
    <property type="nucleotide sequence ID" value="NZ_QWGE01000005.1"/>
</dbReference>
<evidence type="ECO:0000313" key="4">
    <source>
        <dbReference type="Proteomes" id="UP000266005"/>
    </source>
</evidence>
<feature type="chain" id="PRO_5017191095" evidence="1">
    <location>
        <begin position="25"/>
        <end position="242"/>
    </location>
</feature>
<evidence type="ECO:0000313" key="3">
    <source>
        <dbReference type="EMBL" id="RIJ34395.1"/>
    </source>
</evidence>
<protein>
    <submittedName>
        <fullName evidence="3">DUF547 domain-containing protein</fullName>
    </submittedName>
</protein>
<organism evidence="3 4">
    <name type="scientific">Pontibacter oryzae</name>
    <dbReference type="NCBI Taxonomy" id="2304593"/>
    <lineage>
        <taxon>Bacteria</taxon>
        <taxon>Pseudomonadati</taxon>
        <taxon>Bacteroidota</taxon>
        <taxon>Cytophagia</taxon>
        <taxon>Cytophagales</taxon>
        <taxon>Hymenobacteraceae</taxon>
        <taxon>Pontibacter</taxon>
    </lineage>
</organism>
<keyword evidence="4" id="KW-1185">Reference proteome</keyword>
<dbReference type="PANTHER" id="PTHR46361">
    <property type="entry name" value="ELECTRON CARRIER/ PROTEIN DISULFIDE OXIDOREDUCTASE"/>
    <property type="match status" value="1"/>
</dbReference>
<dbReference type="AlphaFoldDB" id="A0A399RYB7"/>